<evidence type="ECO:0000256" key="1">
    <source>
        <dbReference type="ARBA" id="ARBA00004651"/>
    </source>
</evidence>
<keyword evidence="4 6" id="KW-1133">Transmembrane helix</keyword>
<gene>
    <name evidence="7" type="ORF">DRI96_00660</name>
</gene>
<keyword evidence="3 6" id="KW-0812">Transmembrane</keyword>
<keyword evidence="5 6" id="KW-0472">Membrane</keyword>
<sequence length="340" mass="37845">MKRKIFIYISTIVGIVFFFLVFYFFNITKIFSHMVGIGPLGIGVFIIDVFLIMLIGGFSWQIILKSYGHHLPFRDVFVIKIISFAISYLTPSMYVGGEPIRIYLMGKKCGISMTRIGATVVVDKFVELGAGLFYIFLGSVYIMIHYDLPPQIFTAVLVLNIILVSSAILFLIGFIYKIKPFSLLANTLRKVKIFKKPVEKAIPTILRLEKDISSAFGKHGKSTLKAFSLNLVSAGLIFIKPFIFFYFLHILLTLSQLALLFALTHLLLAFQFTPGALGIFEWGEVGIFSIVGIQSDKALAYALMVRIADLGVVAGAGVMGIHMGVKYLLGKNKDESLHSL</sequence>
<feature type="transmembrane region" description="Helical" evidence="6">
    <location>
        <begin position="76"/>
        <end position="104"/>
    </location>
</feature>
<feature type="transmembrane region" description="Helical" evidence="6">
    <location>
        <begin position="254"/>
        <end position="273"/>
    </location>
</feature>
<feature type="transmembrane region" description="Helical" evidence="6">
    <location>
        <begin position="125"/>
        <end position="146"/>
    </location>
</feature>
<dbReference type="AlphaFoldDB" id="A0A662DJB1"/>
<protein>
    <recommendedName>
        <fullName evidence="9">Flippase-like domain-containing protein</fullName>
    </recommendedName>
</protein>
<dbReference type="Proteomes" id="UP000267654">
    <property type="component" value="Unassembled WGS sequence"/>
</dbReference>
<dbReference type="PANTHER" id="PTHR39087">
    <property type="entry name" value="UPF0104 MEMBRANE PROTEIN MJ1595"/>
    <property type="match status" value="1"/>
</dbReference>
<feature type="transmembrane region" description="Helical" evidence="6">
    <location>
        <begin position="227"/>
        <end position="248"/>
    </location>
</feature>
<feature type="transmembrane region" description="Helical" evidence="6">
    <location>
        <begin position="310"/>
        <end position="329"/>
    </location>
</feature>
<dbReference type="InterPro" id="IPR022791">
    <property type="entry name" value="L-PG_synthase/AglD"/>
</dbReference>
<proteinExistence type="predicted"/>
<feature type="transmembrane region" description="Helical" evidence="6">
    <location>
        <begin position="152"/>
        <end position="176"/>
    </location>
</feature>
<comment type="subcellular location">
    <subcellularLocation>
        <location evidence="1">Cell membrane</location>
        <topology evidence="1">Multi-pass membrane protein</topology>
    </subcellularLocation>
</comment>
<evidence type="ECO:0008006" key="9">
    <source>
        <dbReference type="Google" id="ProtNLM"/>
    </source>
</evidence>
<feature type="transmembrane region" description="Helical" evidence="6">
    <location>
        <begin position="37"/>
        <end position="64"/>
    </location>
</feature>
<evidence type="ECO:0000313" key="7">
    <source>
        <dbReference type="EMBL" id="RLE14978.1"/>
    </source>
</evidence>
<feature type="transmembrane region" description="Helical" evidence="6">
    <location>
        <begin position="6"/>
        <end position="25"/>
    </location>
</feature>
<evidence type="ECO:0000256" key="2">
    <source>
        <dbReference type="ARBA" id="ARBA00022475"/>
    </source>
</evidence>
<evidence type="ECO:0000256" key="3">
    <source>
        <dbReference type="ARBA" id="ARBA00022692"/>
    </source>
</evidence>
<evidence type="ECO:0000256" key="4">
    <source>
        <dbReference type="ARBA" id="ARBA00022989"/>
    </source>
</evidence>
<reference evidence="7 8" key="1">
    <citation type="submission" date="2018-06" db="EMBL/GenBank/DDBJ databases">
        <title>Extensive metabolic versatility and redundancy in microbially diverse, dynamic hydrothermal sediments.</title>
        <authorList>
            <person name="Dombrowski N."/>
            <person name="Teske A."/>
            <person name="Baker B.J."/>
        </authorList>
    </citation>
    <scope>NUCLEOTIDE SEQUENCE [LARGE SCALE GENOMIC DNA]</scope>
    <source>
        <strain evidence="7">B19_G9</strain>
    </source>
</reference>
<comment type="caution">
    <text evidence="7">The sequence shown here is derived from an EMBL/GenBank/DDBJ whole genome shotgun (WGS) entry which is preliminary data.</text>
</comment>
<accession>A0A662DJB1</accession>
<dbReference type="GO" id="GO:0005886">
    <property type="term" value="C:plasma membrane"/>
    <property type="evidence" value="ECO:0007669"/>
    <property type="project" value="UniProtKB-SubCell"/>
</dbReference>
<keyword evidence="2" id="KW-1003">Cell membrane</keyword>
<dbReference type="EMBL" id="QMQB01000015">
    <property type="protein sequence ID" value="RLE14978.1"/>
    <property type="molecule type" value="Genomic_DNA"/>
</dbReference>
<organism evidence="7 8">
    <name type="scientific">Aerophobetes bacterium</name>
    <dbReference type="NCBI Taxonomy" id="2030807"/>
    <lineage>
        <taxon>Bacteria</taxon>
        <taxon>Candidatus Aerophobota</taxon>
    </lineage>
</organism>
<dbReference type="NCBIfam" id="TIGR00374">
    <property type="entry name" value="flippase-like domain"/>
    <property type="match status" value="1"/>
</dbReference>
<evidence type="ECO:0000256" key="6">
    <source>
        <dbReference type="SAM" id="Phobius"/>
    </source>
</evidence>
<dbReference type="PANTHER" id="PTHR39087:SF2">
    <property type="entry name" value="UPF0104 MEMBRANE PROTEIN MJ1595"/>
    <property type="match status" value="1"/>
</dbReference>
<dbReference type="Pfam" id="PF03706">
    <property type="entry name" value="LPG_synthase_TM"/>
    <property type="match status" value="1"/>
</dbReference>
<name>A0A662DJB1_UNCAE</name>
<evidence type="ECO:0000313" key="8">
    <source>
        <dbReference type="Proteomes" id="UP000267654"/>
    </source>
</evidence>
<evidence type="ECO:0000256" key="5">
    <source>
        <dbReference type="ARBA" id="ARBA00023136"/>
    </source>
</evidence>